<evidence type="ECO:0000259" key="8">
    <source>
        <dbReference type="SMART" id="SM01115"/>
    </source>
</evidence>
<evidence type="ECO:0000256" key="6">
    <source>
        <dbReference type="ARBA" id="ARBA00023242"/>
    </source>
</evidence>
<dbReference type="PANTHER" id="PTHR36562:SF5">
    <property type="entry name" value="SERINE_ARGININE REPETITIVE MATRIX 2"/>
    <property type="match status" value="1"/>
</dbReference>
<keyword evidence="4" id="KW-0747">Spliceosome</keyword>
<feature type="compositionally biased region" description="Basic and acidic residues" evidence="7">
    <location>
        <begin position="142"/>
        <end position="168"/>
    </location>
</feature>
<dbReference type="InterPro" id="IPR013170">
    <property type="entry name" value="mRNA_splic_Cwf21_dom"/>
</dbReference>
<dbReference type="InParanoid" id="A0A0C3FHC9"/>
<dbReference type="GO" id="GO:0008380">
    <property type="term" value="P:RNA splicing"/>
    <property type="evidence" value="ECO:0007669"/>
    <property type="project" value="UniProtKB-KW"/>
</dbReference>
<organism evidence="9 10">
    <name type="scientific">Piloderma croceum (strain F 1598)</name>
    <dbReference type="NCBI Taxonomy" id="765440"/>
    <lineage>
        <taxon>Eukaryota</taxon>
        <taxon>Fungi</taxon>
        <taxon>Dikarya</taxon>
        <taxon>Basidiomycota</taxon>
        <taxon>Agaricomycotina</taxon>
        <taxon>Agaricomycetes</taxon>
        <taxon>Agaricomycetidae</taxon>
        <taxon>Atheliales</taxon>
        <taxon>Atheliaceae</taxon>
        <taxon>Piloderma</taxon>
    </lineage>
</organism>
<dbReference type="GO" id="GO:0006397">
    <property type="term" value="P:mRNA processing"/>
    <property type="evidence" value="ECO:0007669"/>
    <property type="project" value="UniProtKB-KW"/>
</dbReference>
<evidence type="ECO:0000256" key="1">
    <source>
        <dbReference type="ARBA" id="ARBA00004123"/>
    </source>
</evidence>
<dbReference type="Gene3D" id="6.10.140.420">
    <property type="match status" value="1"/>
</dbReference>
<evidence type="ECO:0000256" key="5">
    <source>
        <dbReference type="ARBA" id="ARBA00023187"/>
    </source>
</evidence>
<keyword evidence="5" id="KW-0508">mRNA splicing</keyword>
<reference evidence="9 10" key="1">
    <citation type="submission" date="2014-04" db="EMBL/GenBank/DDBJ databases">
        <authorList>
            <consortium name="DOE Joint Genome Institute"/>
            <person name="Kuo A."/>
            <person name="Tarkka M."/>
            <person name="Buscot F."/>
            <person name="Kohler A."/>
            <person name="Nagy L.G."/>
            <person name="Floudas D."/>
            <person name="Copeland A."/>
            <person name="Barry K.W."/>
            <person name="Cichocki N."/>
            <person name="Veneault-Fourrey C."/>
            <person name="LaButti K."/>
            <person name="Lindquist E.A."/>
            <person name="Lipzen A."/>
            <person name="Lundell T."/>
            <person name="Morin E."/>
            <person name="Murat C."/>
            <person name="Sun H."/>
            <person name="Tunlid A."/>
            <person name="Henrissat B."/>
            <person name="Grigoriev I.V."/>
            <person name="Hibbett D.S."/>
            <person name="Martin F."/>
            <person name="Nordberg H.P."/>
            <person name="Cantor M.N."/>
            <person name="Hua S.X."/>
        </authorList>
    </citation>
    <scope>NUCLEOTIDE SEQUENCE [LARGE SCALE GENOMIC DNA]</scope>
    <source>
        <strain evidence="9 10">F 1598</strain>
    </source>
</reference>
<dbReference type="InterPro" id="IPR051372">
    <property type="entry name" value="CWC21"/>
</dbReference>
<evidence type="ECO:0000313" key="10">
    <source>
        <dbReference type="Proteomes" id="UP000054166"/>
    </source>
</evidence>
<evidence type="ECO:0000256" key="4">
    <source>
        <dbReference type="ARBA" id="ARBA00022728"/>
    </source>
</evidence>
<dbReference type="PANTHER" id="PTHR36562">
    <property type="entry name" value="SERINE/ARGININE REPETITIVE MATRIX 2"/>
    <property type="match status" value="1"/>
</dbReference>
<keyword evidence="3" id="KW-0507">mRNA processing</keyword>
<keyword evidence="10" id="KW-1185">Reference proteome</keyword>
<feature type="non-terminal residue" evidence="9">
    <location>
        <position position="168"/>
    </location>
</feature>
<proteinExistence type="inferred from homology"/>
<dbReference type="HOGENOM" id="CLU_067891_1_1_1"/>
<feature type="region of interest" description="Disordered" evidence="7">
    <location>
        <begin position="136"/>
        <end position="168"/>
    </location>
</feature>
<evidence type="ECO:0000256" key="3">
    <source>
        <dbReference type="ARBA" id="ARBA00022664"/>
    </source>
</evidence>
<reference evidence="10" key="2">
    <citation type="submission" date="2015-01" db="EMBL/GenBank/DDBJ databases">
        <title>Evolutionary Origins and Diversification of the Mycorrhizal Mutualists.</title>
        <authorList>
            <consortium name="DOE Joint Genome Institute"/>
            <consortium name="Mycorrhizal Genomics Consortium"/>
            <person name="Kohler A."/>
            <person name="Kuo A."/>
            <person name="Nagy L.G."/>
            <person name="Floudas D."/>
            <person name="Copeland A."/>
            <person name="Barry K.W."/>
            <person name="Cichocki N."/>
            <person name="Veneault-Fourrey C."/>
            <person name="LaButti K."/>
            <person name="Lindquist E.A."/>
            <person name="Lipzen A."/>
            <person name="Lundell T."/>
            <person name="Morin E."/>
            <person name="Murat C."/>
            <person name="Riley R."/>
            <person name="Ohm R."/>
            <person name="Sun H."/>
            <person name="Tunlid A."/>
            <person name="Henrissat B."/>
            <person name="Grigoriev I.V."/>
            <person name="Hibbett D.S."/>
            <person name="Martin F."/>
        </authorList>
    </citation>
    <scope>NUCLEOTIDE SEQUENCE [LARGE SCALE GENOMIC DNA]</scope>
    <source>
        <strain evidence="10">F 1598</strain>
    </source>
</reference>
<dbReference type="OrthoDB" id="10267305at2759"/>
<evidence type="ECO:0000256" key="7">
    <source>
        <dbReference type="SAM" id="MobiDB-lite"/>
    </source>
</evidence>
<gene>
    <name evidence="9" type="ORF">PILCRDRAFT_23184</name>
</gene>
<accession>A0A0C3FHC9</accession>
<comment type="similarity">
    <text evidence="2">Belongs to the CWC21 family.</text>
</comment>
<dbReference type="STRING" id="765440.A0A0C3FHC9"/>
<dbReference type="EMBL" id="KN832989">
    <property type="protein sequence ID" value="KIM83780.1"/>
    <property type="molecule type" value="Genomic_DNA"/>
</dbReference>
<evidence type="ECO:0000313" key="9">
    <source>
        <dbReference type="EMBL" id="KIM83780.1"/>
    </source>
</evidence>
<name>A0A0C3FHC9_PILCF</name>
<dbReference type="SMART" id="SM01115">
    <property type="entry name" value="cwf21"/>
    <property type="match status" value="1"/>
</dbReference>
<evidence type="ECO:0000256" key="2">
    <source>
        <dbReference type="ARBA" id="ARBA00005954"/>
    </source>
</evidence>
<sequence length="168" mass="18979">MYNGIGLTTPRGSGTNGYVVRNLSTLRHFETPADRASAWDAAPPKHREPDVAILEHERKRGVEVKCLELQLELEDKGMDEDKIEEEVDALRTKLLANLSAMAPSAKSLKSSDTHGLALAKKTELSKMAMALGTRADYTEGEAFDREKQEEKKMRRLVEREEREQRKVE</sequence>
<dbReference type="Proteomes" id="UP000054166">
    <property type="component" value="Unassembled WGS sequence"/>
</dbReference>
<dbReference type="AlphaFoldDB" id="A0A0C3FHC9"/>
<feature type="domain" description="CWF21" evidence="8">
    <location>
        <begin position="54"/>
        <end position="99"/>
    </location>
</feature>
<keyword evidence="6" id="KW-0539">Nucleus</keyword>
<comment type="subcellular location">
    <subcellularLocation>
        <location evidence="1">Nucleus</location>
    </subcellularLocation>
</comment>
<protein>
    <recommendedName>
        <fullName evidence="8">CWF21 domain-containing protein</fullName>
    </recommendedName>
</protein>
<dbReference type="FunCoup" id="A0A0C3FHC9">
    <property type="interactions" value="53"/>
</dbReference>
<dbReference type="CDD" id="cd21372">
    <property type="entry name" value="cwf21_CWC21-like"/>
    <property type="match status" value="1"/>
</dbReference>
<dbReference type="Pfam" id="PF08312">
    <property type="entry name" value="cwf21"/>
    <property type="match status" value="1"/>
</dbReference>
<dbReference type="GO" id="GO:0005681">
    <property type="term" value="C:spliceosomal complex"/>
    <property type="evidence" value="ECO:0007669"/>
    <property type="project" value="UniProtKB-KW"/>
</dbReference>